<evidence type="ECO:0000313" key="2">
    <source>
        <dbReference type="Proteomes" id="UP000188728"/>
    </source>
</evidence>
<evidence type="ECO:0000313" key="1">
    <source>
        <dbReference type="EMBL" id="OOF45076.1"/>
    </source>
</evidence>
<organism evidence="1 2">
    <name type="scientific">Rodentibacter trehalosifermentans</name>
    <dbReference type="NCBI Taxonomy" id="1908263"/>
    <lineage>
        <taxon>Bacteria</taxon>
        <taxon>Pseudomonadati</taxon>
        <taxon>Pseudomonadota</taxon>
        <taxon>Gammaproteobacteria</taxon>
        <taxon>Pasteurellales</taxon>
        <taxon>Pasteurellaceae</taxon>
        <taxon>Rodentibacter</taxon>
    </lineage>
</organism>
<name>A0A1V3ISJ2_9PAST</name>
<gene>
    <name evidence="1" type="ORF">BKK51_07550</name>
</gene>
<dbReference type="AlphaFoldDB" id="A0A1V3ISJ2"/>
<proteinExistence type="predicted"/>
<dbReference type="Proteomes" id="UP000188728">
    <property type="component" value="Unassembled WGS sequence"/>
</dbReference>
<sequence>MANKYRKHLFILCEDDINKEISKGITEQLDLNPTNIIHYEKIARGWEKCFSLLEHKYIPELLDIPERYLLIVMDFDGQFDERMNKFKLILDNSSELSERVFLVGAAAEPETLKANLKLSGHNDDVGRQLFDDCNAESSQYWCSSELVHNKDEIERLKKTTSSFINWNKSS</sequence>
<dbReference type="EMBL" id="MLHK01000038">
    <property type="protein sequence ID" value="OOF45076.1"/>
    <property type="molecule type" value="Genomic_DNA"/>
</dbReference>
<accession>A0A1V3ISJ2</accession>
<protein>
    <submittedName>
        <fullName evidence="1">Uncharacterized protein</fullName>
    </submittedName>
</protein>
<comment type="caution">
    <text evidence="1">The sequence shown here is derived from an EMBL/GenBank/DDBJ whole genome shotgun (WGS) entry which is preliminary data.</text>
</comment>
<reference evidence="1 2" key="1">
    <citation type="submission" date="2016-10" db="EMBL/GenBank/DDBJ databases">
        <title>Rodentibacter gen. nov. and new species.</title>
        <authorList>
            <person name="Christensen H."/>
        </authorList>
    </citation>
    <scope>NUCLEOTIDE SEQUENCE [LARGE SCALE GENOMIC DNA]</scope>
    <source>
        <strain evidence="1 2">H1983213011</strain>
    </source>
</reference>
<dbReference type="RefSeq" id="WP_077420881.1">
    <property type="nucleotide sequence ID" value="NZ_MLHK01000038.1"/>
</dbReference>